<accession>A0ABT0LHR0</accession>
<proteinExistence type="predicted"/>
<evidence type="ECO:0000313" key="1">
    <source>
        <dbReference type="EMBL" id="MCL1127205.1"/>
    </source>
</evidence>
<sequence length="197" mass="22865">MRDFLNISKIENEQLSKKFSFLLKYNEDCTSEDFSWAALTVFDHWLYKSDSFNIITDATDDQKLAWDEAIKSFLTELVELEQPLKYKYIGRNSKQKLQFSRYVGSADTGEYVSNLFNEVDSTNLVFAGLGVEFWFEDYWTIHFKYKSQEECLGMLTLASKLGLFVLPAYSADHLNNYKALSAYLCKHGLNKSLQRTA</sequence>
<dbReference type="RefSeq" id="WP_248942601.1">
    <property type="nucleotide sequence ID" value="NZ_JAKIKS010000135.1"/>
</dbReference>
<protein>
    <submittedName>
        <fullName evidence="1">Uncharacterized protein</fullName>
    </submittedName>
</protein>
<name>A0ABT0LHR0_9GAMM</name>
<evidence type="ECO:0000313" key="2">
    <source>
        <dbReference type="Proteomes" id="UP001203423"/>
    </source>
</evidence>
<comment type="caution">
    <text evidence="1">The sequence shown here is derived from an EMBL/GenBank/DDBJ whole genome shotgun (WGS) entry which is preliminary data.</text>
</comment>
<organism evidence="1 2">
    <name type="scientific">Shewanella surugensis</name>
    <dbReference type="NCBI Taxonomy" id="212020"/>
    <lineage>
        <taxon>Bacteria</taxon>
        <taxon>Pseudomonadati</taxon>
        <taxon>Pseudomonadota</taxon>
        <taxon>Gammaproteobacteria</taxon>
        <taxon>Alteromonadales</taxon>
        <taxon>Shewanellaceae</taxon>
        <taxon>Shewanella</taxon>
    </lineage>
</organism>
<gene>
    <name evidence="1" type="ORF">L2764_22665</name>
</gene>
<reference evidence="1 2" key="1">
    <citation type="submission" date="2022-01" db="EMBL/GenBank/DDBJ databases">
        <title>Whole genome-based taxonomy of the Shewanellaceae.</title>
        <authorList>
            <person name="Martin-Rodriguez A.J."/>
        </authorList>
    </citation>
    <scope>NUCLEOTIDE SEQUENCE [LARGE SCALE GENOMIC DNA]</scope>
    <source>
        <strain evidence="1 2">DSM 17177</strain>
    </source>
</reference>
<keyword evidence="2" id="KW-1185">Reference proteome</keyword>
<dbReference type="Proteomes" id="UP001203423">
    <property type="component" value="Unassembled WGS sequence"/>
</dbReference>
<dbReference type="EMBL" id="JAKIKS010000135">
    <property type="protein sequence ID" value="MCL1127205.1"/>
    <property type="molecule type" value="Genomic_DNA"/>
</dbReference>